<dbReference type="Pfam" id="PF02911">
    <property type="entry name" value="Formyl_trans_C"/>
    <property type="match status" value="1"/>
</dbReference>
<dbReference type="Proteomes" id="UP000199382">
    <property type="component" value="Unassembled WGS sequence"/>
</dbReference>
<dbReference type="EMBL" id="FNEK01000116">
    <property type="protein sequence ID" value="SDL79912.1"/>
    <property type="molecule type" value="Genomic_DNA"/>
</dbReference>
<proteinExistence type="predicted"/>
<gene>
    <name evidence="3" type="ORF">SAMN04488026_11166</name>
</gene>
<dbReference type="RefSeq" id="WP_170844792.1">
    <property type="nucleotide sequence ID" value="NZ_FNEK01000116.1"/>
</dbReference>
<dbReference type="InterPro" id="IPR036477">
    <property type="entry name" value="Formyl_transf_N_sf"/>
</dbReference>
<dbReference type="SUPFAM" id="SSF50486">
    <property type="entry name" value="FMT C-terminal domain-like"/>
    <property type="match status" value="1"/>
</dbReference>
<dbReference type="CDD" id="cd08651">
    <property type="entry name" value="FMT_core_like_4"/>
    <property type="match status" value="1"/>
</dbReference>
<dbReference type="InterPro" id="IPR002376">
    <property type="entry name" value="Formyl_transf_N"/>
</dbReference>
<keyword evidence="3" id="KW-0808">Transferase</keyword>
<keyword evidence="4" id="KW-1185">Reference proteome</keyword>
<dbReference type="STRING" id="571298.SAMN04488026_11166"/>
<evidence type="ECO:0000313" key="3">
    <source>
        <dbReference type="EMBL" id="SDL79912.1"/>
    </source>
</evidence>
<dbReference type="Gene3D" id="3.40.50.12230">
    <property type="match status" value="1"/>
</dbReference>
<evidence type="ECO:0000259" key="1">
    <source>
        <dbReference type="Pfam" id="PF00551"/>
    </source>
</evidence>
<dbReference type="PANTHER" id="PTHR11138:SF5">
    <property type="entry name" value="METHIONYL-TRNA FORMYLTRANSFERASE, MITOCHONDRIAL"/>
    <property type="match status" value="1"/>
</dbReference>
<dbReference type="GO" id="GO:0005829">
    <property type="term" value="C:cytosol"/>
    <property type="evidence" value="ECO:0007669"/>
    <property type="project" value="TreeGrafter"/>
</dbReference>
<evidence type="ECO:0000259" key="2">
    <source>
        <dbReference type="Pfam" id="PF02911"/>
    </source>
</evidence>
<dbReference type="InterPro" id="IPR011034">
    <property type="entry name" value="Formyl_transferase-like_C_sf"/>
</dbReference>
<sequence length="305" mass="32755">MKTVFVGAVEGSLAAFTAICGAGHVPDLLVTLPPDLSRRHSDFSDLVPMAEHFGVPVHFTKRSDSEETLEAIRAVQPDLVMVIGWSQICGPAFRAIPRIGCLGFHPSALPRLRGRAVIPWTILLGETTSGSTIFWLGAGADDGPIAAQSHYSIDPETITARDLYDRVLIALTEMLPPLLSRIKGGDIPSEPQPETGISICARRRPEDGRIDWTRPASEIHRLIRAAAPPYPGAFTQATDGTRITVISARLFPREGYYIGLPGQVQAIDGSNFTVACGDGRCLDILAWSGADHPPALHSKLGNTSP</sequence>
<organism evidence="3 4">
    <name type="scientific">Aliiruegeria lutimaris</name>
    <dbReference type="NCBI Taxonomy" id="571298"/>
    <lineage>
        <taxon>Bacteria</taxon>
        <taxon>Pseudomonadati</taxon>
        <taxon>Pseudomonadota</taxon>
        <taxon>Alphaproteobacteria</taxon>
        <taxon>Rhodobacterales</taxon>
        <taxon>Roseobacteraceae</taxon>
        <taxon>Aliiruegeria</taxon>
    </lineage>
</organism>
<dbReference type="SUPFAM" id="SSF53328">
    <property type="entry name" value="Formyltransferase"/>
    <property type="match status" value="1"/>
</dbReference>
<dbReference type="CDD" id="cd08702">
    <property type="entry name" value="Arna_FMT_C"/>
    <property type="match status" value="1"/>
</dbReference>
<dbReference type="PANTHER" id="PTHR11138">
    <property type="entry name" value="METHIONYL-TRNA FORMYLTRANSFERASE"/>
    <property type="match status" value="1"/>
</dbReference>
<feature type="domain" description="Formyl transferase N-terminal" evidence="1">
    <location>
        <begin position="47"/>
        <end position="175"/>
    </location>
</feature>
<protein>
    <submittedName>
        <fullName evidence="3">Methionyl-tRNA formyltransferase</fullName>
    </submittedName>
</protein>
<evidence type="ECO:0000313" key="4">
    <source>
        <dbReference type="Proteomes" id="UP000199382"/>
    </source>
</evidence>
<dbReference type="AlphaFoldDB" id="A0A1G9N056"/>
<name>A0A1G9N056_9RHOB</name>
<reference evidence="3 4" key="1">
    <citation type="submission" date="2016-10" db="EMBL/GenBank/DDBJ databases">
        <authorList>
            <person name="de Groot N.N."/>
        </authorList>
    </citation>
    <scope>NUCLEOTIDE SEQUENCE [LARGE SCALE GENOMIC DNA]</scope>
    <source>
        <strain evidence="3 4">DSM 25294</strain>
    </source>
</reference>
<accession>A0A1G9N056</accession>
<dbReference type="Pfam" id="PF00551">
    <property type="entry name" value="Formyl_trans_N"/>
    <property type="match status" value="1"/>
</dbReference>
<dbReference type="GO" id="GO:0004479">
    <property type="term" value="F:methionyl-tRNA formyltransferase activity"/>
    <property type="evidence" value="ECO:0007669"/>
    <property type="project" value="TreeGrafter"/>
</dbReference>
<feature type="domain" description="Formyl transferase C-terminal" evidence="2">
    <location>
        <begin position="204"/>
        <end position="280"/>
    </location>
</feature>
<dbReference type="InterPro" id="IPR005793">
    <property type="entry name" value="Formyl_trans_C"/>
</dbReference>